<dbReference type="AlphaFoldDB" id="A0A917M5Y3"/>
<comment type="caution">
    <text evidence="1">The sequence shown here is derived from an EMBL/GenBank/DDBJ whole genome shotgun (WGS) entry which is preliminary data.</text>
</comment>
<evidence type="ECO:0000313" key="2">
    <source>
        <dbReference type="Proteomes" id="UP000660862"/>
    </source>
</evidence>
<protein>
    <recommendedName>
        <fullName evidence="3">Prevent-host-death family protein</fullName>
    </recommendedName>
</protein>
<reference evidence="1" key="2">
    <citation type="submission" date="2020-09" db="EMBL/GenBank/DDBJ databases">
        <authorList>
            <person name="Sun Q."/>
            <person name="Zhou Y."/>
        </authorList>
    </citation>
    <scope>NUCLEOTIDE SEQUENCE</scope>
    <source>
        <strain evidence="1">CGMCC 1.12195</strain>
    </source>
</reference>
<sequence>MGMEKVYASAGFRAIRYCILGRLRNRLKQWGKKKGLRMRKYRFHILDNLTRKKPIFVYMKTMTVGEFKTRFAEVLEQVKSGVGIAVTYGRRKEIVGYFLPESQVTKPTRKLGILEGKAKAVFKPDYKMTEEELLR</sequence>
<evidence type="ECO:0000313" key="1">
    <source>
        <dbReference type="EMBL" id="GGG81097.1"/>
    </source>
</evidence>
<dbReference type="Proteomes" id="UP000660862">
    <property type="component" value="Unassembled WGS sequence"/>
</dbReference>
<gene>
    <name evidence="1" type="ORF">GCM10007415_12080</name>
</gene>
<proteinExistence type="predicted"/>
<accession>A0A917M5Y3</accession>
<name>A0A917M5Y3_9SPHI</name>
<organism evidence="1 2">
    <name type="scientific">Parapedobacter pyrenivorans</name>
    <dbReference type="NCBI Taxonomy" id="1305674"/>
    <lineage>
        <taxon>Bacteria</taxon>
        <taxon>Pseudomonadati</taxon>
        <taxon>Bacteroidota</taxon>
        <taxon>Sphingobacteriia</taxon>
        <taxon>Sphingobacteriales</taxon>
        <taxon>Sphingobacteriaceae</taxon>
        <taxon>Parapedobacter</taxon>
    </lineage>
</organism>
<dbReference type="EMBL" id="BMER01000001">
    <property type="protein sequence ID" value="GGG81097.1"/>
    <property type="molecule type" value="Genomic_DNA"/>
</dbReference>
<keyword evidence="2" id="KW-1185">Reference proteome</keyword>
<evidence type="ECO:0008006" key="3">
    <source>
        <dbReference type="Google" id="ProtNLM"/>
    </source>
</evidence>
<reference evidence="1" key="1">
    <citation type="journal article" date="2014" name="Int. J. Syst. Evol. Microbiol.">
        <title>Complete genome sequence of Corynebacterium casei LMG S-19264T (=DSM 44701T), isolated from a smear-ripened cheese.</title>
        <authorList>
            <consortium name="US DOE Joint Genome Institute (JGI-PGF)"/>
            <person name="Walter F."/>
            <person name="Albersmeier A."/>
            <person name="Kalinowski J."/>
            <person name="Ruckert C."/>
        </authorList>
    </citation>
    <scope>NUCLEOTIDE SEQUENCE</scope>
    <source>
        <strain evidence="1">CGMCC 1.12195</strain>
    </source>
</reference>